<keyword evidence="4" id="KW-1185">Reference proteome</keyword>
<keyword evidence="2" id="KW-1133">Transmembrane helix</keyword>
<dbReference type="Proteomes" id="UP001432027">
    <property type="component" value="Unassembled WGS sequence"/>
</dbReference>
<feature type="non-terminal residue" evidence="3">
    <location>
        <position position="197"/>
    </location>
</feature>
<dbReference type="EMBL" id="BTSX01000001">
    <property type="protein sequence ID" value="GMS81412.1"/>
    <property type="molecule type" value="Genomic_DNA"/>
</dbReference>
<reference evidence="3" key="1">
    <citation type="submission" date="2023-10" db="EMBL/GenBank/DDBJ databases">
        <title>Genome assembly of Pristionchus species.</title>
        <authorList>
            <person name="Yoshida K."/>
            <person name="Sommer R.J."/>
        </authorList>
    </citation>
    <scope>NUCLEOTIDE SEQUENCE</scope>
    <source>
        <strain evidence="3">RS0144</strain>
    </source>
</reference>
<keyword evidence="2" id="KW-0472">Membrane</keyword>
<dbReference type="AlphaFoldDB" id="A0AAV5SFE3"/>
<feature type="transmembrane region" description="Helical" evidence="2">
    <location>
        <begin position="16"/>
        <end position="39"/>
    </location>
</feature>
<evidence type="ECO:0000313" key="4">
    <source>
        <dbReference type="Proteomes" id="UP001432027"/>
    </source>
</evidence>
<gene>
    <name evidence="3" type="ORF">PENTCL1PPCAC_3587</name>
</gene>
<comment type="caution">
    <text evidence="3">The sequence shown here is derived from an EMBL/GenBank/DDBJ whole genome shotgun (WGS) entry which is preliminary data.</text>
</comment>
<evidence type="ECO:0000256" key="2">
    <source>
        <dbReference type="SAM" id="Phobius"/>
    </source>
</evidence>
<feature type="compositionally biased region" description="Polar residues" evidence="1">
    <location>
        <begin position="180"/>
        <end position="197"/>
    </location>
</feature>
<keyword evidence="2" id="KW-0812">Transmembrane</keyword>
<feature type="compositionally biased region" description="Basic and acidic residues" evidence="1">
    <location>
        <begin position="156"/>
        <end position="174"/>
    </location>
</feature>
<sequence length="197" mass="20868">PTGFAKWKIDHWFEWFFIQLGGGLLLFLLALGLAVLIYCGCETKWSPLRWYGAMCCRRCCRKIRHPTRPCCTPPDTEGTEGTPISKQPAPGKKPSTSTNPPPSSGAVVGAKPSPLKSPTAVAIAAAQTDAAAKGTKPPTVPPHMNAAQQAAAIEAGLERERKDDETVDDAKSDWGKTQPAGGQSSAQSVVDQTGTTP</sequence>
<name>A0AAV5SFE3_9BILA</name>
<evidence type="ECO:0000313" key="3">
    <source>
        <dbReference type="EMBL" id="GMS81412.1"/>
    </source>
</evidence>
<feature type="region of interest" description="Disordered" evidence="1">
    <location>
        <begin position="70"/>
        <end position="114"/>
    </location>
</feature>
<proteinExistence type="predicted"/>
<accession>A0AAV5SFE3</accession>
<organism evidence="3 4">
    <name type="scientific">Pristionchus entomophagus</name>
    <dbReference type="NCBI Taxonomy" id="358040"/>
    <lineage>
        <taxon>Eukaryota</taxon>
        <taxon>Metazoa</taxon>
        <taxon>Ecdysozoa</taxon>
        <taxon>Nematoda</taxon>
        <taxon>Chromadorea</taxon>
        <taxon>Rhabditida</taxon>
        <taxon>Rhabditina</taxon>
        <taxon>Diplogasteromorpha</taxon>
        <taxon>Diplogasteroidea</taxon>
        <taxon>Neodiplogasteridae</taxon>
        <taxon>Pristionchus</taxon>
    </lineage>
</organism>
<evidence type="ECO:0000256" key="1">
    <source>
        <dbReference type="SAM" id="MobiDB-lite"/>
    </source>
</evidence>
<feature type="compositionally biased region" description="Low complexity" evidence="1">
    <location>
        <begin position="73"/>
        <end position="83"/>
    </location>
</feature>
<feature type="non-terminal residue" evidence="3">
    <location>
        <position position="1"/>
    </location>
</feature>
<feature type="region of interest" description="Disordered" evidence="1">
    <location>
        <begin position="128"/>
        <end position="197"/>
    </location>
</feature>
<protein>
    <submittedName>
        <fullName evidence="3">Uncharacterized protein</fullName>
    </submittedName>
</protein>